<keyword evidence="3 7" id="KW-0547">Nucleotide-binding</keyword>
<comment type="subunit">
    <text evidence="7">The complex is composed of two ATP-binding proteins (PotA), two transmembrane proteins (PotB and PotC) and a solute-binding protein (PotD).</text>
</comment>
<organism evidence="9 10">
    <name type="scientific">Kistimonas scapharcae</name>
    <dbReference type="NCBI Taxonomy" id="1036133"/>
    <lineage>
        <taxon>Bacteria</taxon>
        <taxon>Pseudomonadati</taxon>
        <taxon>Pseudomonadota</taxon>
        <taxon>Gammaproteobacteria</taxon>
        <taxon>Oceanospirillales</taxon>
        <taxon>Endozoicomonadaceae</taxon>
        <taxon>Kistimonas</taxon>
    </lineage>
</organism>
<proteinExistence type="inferred from homology"/>
<comment type="function">
    <text evidence="7">Part of the ABC transporter complex PotABCD involved in spermidine/putrescine import. Responsible for energy coupling to the transport system.</text>
</comment>
<evidence type="ECO:0000313" key="9">
    <source>
        <dbReference type="EMBL" id="GAA4651635.1"/>
    </source>
</evidence>
<dbReference type="NCBIfam" id="TIGR01187">
    <property type="entry name" value="potA"/>
    <property type="match status" value="1"/>
</dbReference>
<dbReference type="InterPro" id="IPR005893">
    <property type="entry name" value="PotA-like"/>
</dbReference>
<dbReference type="Proteomes" id="UP001500604">
    <property type="component" value="Unassembled WGS sequence"/>
</dbReference>
<dbReference type="GO" id="GO:0005524">
    <property type="term" value="F:ATP binding"/>
    <property type="evidence" value="ECO:0007669"/>
    <property type="project" value="UniProtKB-KW"/>
</dbReference>
<name>A0ABP8V9F0_9GAMM</name>
<dbReference type="PANTHER" id="PTHR42781">
    <property type="entry name" value="SPERMIDINE/PUTRESCINE IMPORT ATP-BINDING PROTEIN POTA"/>
    <property type="match status" value="1"/>
</dbReference>
<dbReference type="SUPFAM" id="SSF52540">
    <property type="entry name" value="P-loop containing nucleoside triphosphate hydrolases"/>
    <property type="match status" value="1"/>
</dbReference>
<dbReference type="PROSITE" id="PS50893">
    <property type="entry name" value="ABC_TRANSPORTER_2"/>
    <property type="match status" value="1"/>
</dbReference>
<evidence type="ECO:0000256" key="4">
    <source>
        <dbReference type="ARBA" id="ARBA00022840"/>
    </source>
</evidence>
<dbReference type="Gene3D" id="2.40.50.100">
    <property type="match status" value="1"/>
</dbReference>
<evidence type="ECO:0000256" key="6">
    <source>
        <dbReference type="ARBA" id="ARBA00023136"/>
    </source>
</evidence>
<evidence type="ECO:0000256" key="3">
    <source>
        <dbReference type="ARBA" id="ARBA00022741"/>
    </source>
</evidence>
<dbReference type="PROSITE" id="PS00211">
    <property type="entry name" value="ABC_TRANSPORTER_1"/>
    <property type="match status" value="1"/>
</dbReference>
<dbReference type="SMART" id="SM00382">
    <property type="entry name" value="AAA"/>
    <property type="match status" value="1"/>
</dbReference>
<keyword evidence="1 7" id="KW-0813">Transport</keyword>
<evidence type="ECO:0000256" key="7">
    <source>
        <dbReference type="RuleBase" id="RU364083"/>
    </source>
</evidence>
<comment type="catalytic activity">
    <reaction evidence="7">
        <text>ATP + H2O + polyamine-[polyamine-binding protein]Side 1 = ADP + phosphate + polyamineSide 2 + [polyamine-binding protein]Side 1.</text>
        <dbReference type="EC" id="7.6.2.11"/>
    </reaction>
</comment>
<sequence>METVMVPGSDPQADVEFRAVSKRFGQVVAASDLIFSVRKGSFHAFLGASGCGKTTTLRMVAGFEQPTSGDILLAGQSVTGVPAYRRSVNMVFQHYALFPHLNVSQNVAYGLRYARPRPDSRDQAKRVAEALDMVRLGEYGNRRVWELSGGQQQRVALARALVNQPKVLLLDEPLAALDRKLRKEMQTELLRLQREVGITFIMVTHDQEEALSMSDQISIMHAGQIIQTASPLSLYESPANRYVADFVGESNFFQGETRSVSNGELELQTAQGVTLRSPLTPASAYSAENRYCIAVRPEAMSILPYQAQASGLDVTVPGQIEDRIYLGDNTEYRVKTDVLGNVSVRVPKHRMAEAAAFQRGDKVTVGWQQHMGLALAEESVAA</sequence>
<dbReference type="InterPro" id="IPR003439">
    <property type="entry name" value="ABC_transporter-like_ATP-bd"/>
</dbReference>
<dbReference type="EMBL" id="BAABFL010000458">
    <property type="protein sequence ID" value="GAA4651635.1"/>
    <property type="molecule type" value="Genomic_DNA"/>
</dbReference>
<evidence type="ECO:0000256" key="1">
    <source>
        <dbReference type="ARBA" id="ARBA00022448"/>
    </source>
</evidence>
<dbReference type="InterPro" id="IPR017871">
    <property type="entry name" value="ABC_transporter-like_CS"/>
</dbReference>
<dbReference type="InterPro" id="IPR013611">
    <property type="entry name" value="Transp-assoc_OB_typ2"/>
</dbReference>
<dbReference type="EC" id="7.6.2.11" evidence="7"/>
<comment type="similarity">
    <text evidence="7">Belongs to the ABC transporter superfamily. Spermidine/putrescine importer (TC 3.A.1.11.1) family.</text>
</comment>
<comment type="caution">
    <text evidence="9">The sequence shown here is derived from an EMBL/GenBank/DDBJ whole genome shotgun (WGS) entry which is preliminary data.</text>
</comment>
<dbReference type="SUPFAM" id="SSF50331">
    <property type="entry name" value="MOP-like"/>
    <property type="match status" value="1"/>
</dbReference>
<reference evidence="10" key="1">
    <citation type="journal article" date="2019" name="Int. J. Syst. Evol. Microbiol.">
        <title>The Global Catalogue of Microorganisms (GCM) 10K type strain sequencing project: providing services to taxonomists for standard genome sequencing and annotation.</title>
        <authorList>
            <consortium name="The Broad Institute Genomics Platform"/>
            <consortium name="The Broad Institute Genome Sequencing Center for Infectious Disease"/>
            <person name="Wu L."/>
            <person name="Ma J."/>
        </authorList>
    </citation>
    <scope>NUCLEOTIDE SEQUENCE [LARGE SCALE GENOMIC DNA]</scope>
    <source>
        <strain evidence="10">JCM 17805</strain>
    </source>
</reference>
<dbReference type="PANTHER" id="PTHR42781:SF4">
    <property type="entry name" value="SPERMIDINE_PUTRESCINE IMPORT ATP-BINDING PROTEIN POTA"/>
    <property type="match status" value="1"/>
</dbReference>
<evidence type="ECO:0000313" key="10">
    <source>
        <dbReference type="Proteomes" id="UP001500604"/>
    </source>
</evidence>
<dbReference type="InterPro" id="IPR050093">
    <property type="entry name" value="ABC_SmlMolc_Importer"/>
</dbReference>
<feature type="domain" description="ABC transporter" evidence="8">
    <location>
        <begin position="15"/>
        <end position="247"/>
    </location>
</feature>
<evidence type="ECO:0000256" key="2">
    <source>
        <dbReference type="ARBA" id="ARBA00022475"/>
    </source>
</evidence>
<gene>
    <name evidence="7" type="primary">potA</name>
    <name evidence="9" type="ORF">GCM10023116_39190</name>
</gene>
<dbReference type="InterPro" id="IPR027417">
    <property type="entry name" value="P-loop_NTPase"/>
</dbReference>
<keyword evidence="6 7" id="KW-0472">Membrane</keyword>
<keyword evidence="10" id="KW-1185">Reference proteome</keyword>
<accession>A0ABP8V9F0</accession>
<dbReference type="Pfam" id="PF08402">
    <property type="entry name" value="TOBE_2"/>
    <property type="match status" value="1"/>
</dbReference>
<keyword evidence="2 7" id="KW-1003">Cell membrane</keyword>
<keyword evidence="4 7" id="KW-0067">ATP-binding</keyword>
<evidence type="ECO:0000256" key="5">
    <source>
        <dbReference type="ARBA" id="ARBA00022967"/>
    </source>
</evidence>
<protein>
    <recommendedName>
        <fullName evidence="7">Spermidine/putrescine import ATP-binding protein PotA</fullName>
        <ecNumber evidence="7">7.6.2.11</ecNumber>
    </recommendedName>
</protein>
<dbReference type="Pfam" id="PF00005">
    <property type="entry name" value="ABC_tran"/>
    <property type="match status" value="1"/>
</dbReference>
<evidence type="ECO:0000259" key="8">
    <source>
        <dbReference type="PROSITE" id="PS50893"/>
    </source>
</evidence>
<keyword evidence="5 7" id="KW-1278">Translocase</keyword>
<dbReference type="InterPro" id="IPR003593">
    <property type="entry name" value="AAA+_ATPase"/>
</dbReference>
<dbReference type="Gene3D" id="3.40.50.300">
    <property type="entry name" value="P-loop containing nucleotide triphosphate hydrolases"/>
    <property type="match status" value="1"/>
</dbReference>
<dbReference type="InterPro" id="IPR008995">
    <property type="entry name" value="Mo/tungstate-bd_C_term_dom"/>
</dbReference>